<gene>
    <name evidence="1" type="ORF">CCMSSC00406_0006018</name>
</gene>
<proteinExistence type="predicted"/>
<name>A0ACB7IPP2_PLECO</name>
<accession>A0ACB7IPP2</accession>
<dbReference type="Proteomes" id="UP000824881">
    <property type="component" value="Unassembled WGS sequence"/>
</dbReference>
<organism evidence="1 2">
    <name type="scientific">Pleurotus cornucopiae</name>
    <name type="common">Cornucopia mushroom</name>
    <dbReference type="NCBI Taxonomy" id="5321"/>
    <lineage>
        <taxon>Eukaryota</taxon>
        <taxon>Fungi</taxon>
        <taxon>Dikarya</taxon>
        <taxon>Basidiomycota</taxon>
        <taxon>Agaricomycotina</taxon>
        <taxon>Agaricomycetes</taxon>
        <taxon>Agaricomycetidae</taxon>
        <taxon>Agaricales</taxon>
        <taxon>Pleurotineae</taxon>
        <taxon>Pleurotaceae</taxon>
        <taxon>Pleurotus</taxon>
    </lineage>
</organism>
<dbReference type="EMBL" id="WQMT02000009">
    <property type="protein sequence ID" value="KAG9219660.1"/>
    <property type="molecule type" value="Genomic_DNA"/>
</dbReference>
<reference evidence="1 2" key="1">
    <citation type="journal article" date="2021" name="Appl. Environ. Microbiol.">
        <title>Genetic linkage and physical mapping for an oyster mushroom Pleurotus cornucopiae and QTL analysis for the trait cap color.</title>
        <authorList>
            <person name="Zhang Y."/>
            <person name="Gao W."/>
            <person name="Sonnenberg A."/>
            <person name="Chen Q."/>
            <person name="Zhang J."/>
            <person name="Huang C."/>
        </authorList>
    </citation>
    <scope>NUCLEOTIDE SEQUENCE [LARGE SCALE GENOMIC DNA]</scope>
    <source>
        <strain evidence="1">CCMSSC00406</strain>
    </source>
</reference>
<evidence type="ECO:0000313" key="2">
    <source>
        <dbReference type="Proteomes" id="UP000824881"/>
    </source>
</evidence>
<sequence length="559" mass="61544">MPSALLLAPVLLAAFAIHRFFLKRSPLAHIPGPPSSSFIYGNLTQLLLPHTYGTFEFSWQTTFGGLYRIKGPFSSDRLVISDPAALKAVMSDTQTWRRSDQQQYSVDMLIGKKAVFYIEGEEHKRVRNVMNAAFAPVVIRGLPPVFKGIAEKIANRWEDMLVSGVKLDASGAMDIYPSLHDATLDAVGEGAMGYEFHSLENSDSELGASHRNIIALSGVRSPFHILVDAIVPYISPTLLSLALKLPTPAFKVLQKNKELSKAVSSELIASQQEIVRIGAEGRRDVTYALVKANASSKSGHQMSDEEMAQQIPSLMIAGQDTTGNTLSWAIYRLASSPELQEKIRAEVLEACESSPGGDISLNTIEGMVWLNAFLKETLRLHPGLPMSDRIASTDAVIPVSQPIITSTGEKITEASRLPYPFPPTQLAYVWGPDAHEFKPERWIEPSKWAGNRSASNFGPYANLSTFFGGARVCIGWRFAYVLSLIAILLFSFAWRWPTPSTYSVTELQILFTELVRRFKFALPPPETSPELQVRMSVAVNMIPVIKSGKPSLPVIVEAI</sequence>
<protein>
    <submittedName>
        <fullName evidence="1">Uncharacterized protein</fullName>
    </submittedName>
</protein>
<comment type="caution">
    <text evidence="1">The sequence shown here is derived from an EMBL/GenBank/DDBJ whole genome shotgun (WGS) entry which is preliminary data.</text>
</comment>
<keyword evidence="2" id="KW-1185">Reference proteome</keyword>
<evidence type="ECO:0000313" key="1">
    <source>
        <dbReference type="EMBL" id="KAG9219660.1"/>
    </source>
</evidence>